<dbReference type="EMBL" id="CP066078">
    <property type="protein sequence ID" value="QQC60197.1"/>
    <property type="molecule type" value="Genomic_DNA"/>
</dbReference>
<name>A0A7T4T534_9MICC</name>
<dbReference type="AlphaFoldDB" id="A0A7T4T534"/>
<evidence type="ECO:0000313" key="3">
    <source>
        <dbReference type="Proteomes" id="UP000595221"/>
    </source>
</evidence>
<gene>
    <name evidence="2" type="ORF">I6H58_04545</name>
</gene>
<sequence>MLLRRLDIARRLLARYYYPPDAEKKAIELVLEQAELFAKGEVD</sequence>
<evidence type="ECO:0000259" key="1">
    <source>
        <dbReference type="Pfam" id="PF11867"/>
    </source>
</evidence>
<protein>
    <submittedName>
        <fullName evidence="2">DUF3387 domain-containing protein</fullName>
    </submittedName>
</protein>
<reference evidence="2 3" key="1">
    <citation type="submission" date="2020-12" db="EMBL/GenBank/DDBJ databases">
        <title>FDA dAtabase for Regulatory Grade micrObial Sequences (FDA-ARGOS): Supporting development and validation of Infectious Disease Dx tests.</title>
        <authorList>
            <person name="Sproer C."/>
            <person name="Gronow S."/>
            <person name="Severitt S."/>
            <person name="Schroder I."/>
            <person name="Tallon L."/>
            <person name="Sadzewicz L."/>
            <person name="Zhao X."/>
            <person name="Boylan J."/>
            <person name="Ott S."/>
            <person name="Bowen H."/>
            <person name="Vavikolanu K."/>
            <person name="Mehta A."/>
            <person name="Aluvathingal J."/>
            <person name="Nadendla S."/>
            <person name="Lowell S."/>
            <person name="Myers T."/>
            <person name="Yan Y."/>
            <person name="Sichtig H."/>
        </authorList>
    </citation>
    <scope>NUCLEOTIDE SEQUENCE [LARGE SCALE GENOMIC DNA]</scope>
    <source>
        <strain evidence="2 3">FDAARGOS_1001</strain>
    </source>
</reference>
<proteinExistence type="predicted"/>
<organism evidence="2 3">
    <name type="scientific">Rothia kristinae</name>
    <dbReference type="NCBI Taxonomy" id="37923"/>
    <lineage>
        <taxon>Bacteria</taxon>
        <taxon>Bacillati</taxon>
        <taxon>Actinomycetota</taxon>
        <taxon>Actinomycetes</taxon>
        <taxon>Micrococcales</taxon>
        <taxon>Micrococcaceae</taxon>
        <taxon>Rothia</taxon>
    </lineage>
</organism>
<dbReference type="Proteomes" id="UP000595221">
    <property type="component" value="Chromosome"/>
</dbReference>
<feature type="domain" description="Type I restriction enzyme HindI endonuclease subunit-like C-terminal" evidence="1">
    <location>
        <begin position="10"/>
        <end position="39"/>
    </location>
</feature>
<dbReference type="InterPro" id="IPR021810">
    <property type="entry name" value="T1RH-like_C"/>
</dbReference>
<accession>A0A7T4T534</accession>
<dbReference type="Pfam" id="PF11867">
    <property type="entry name" value="T1RH-like_C"/>
    <property type="match status" value="1"/>
</dbReference>
<evidence type="ECO:0000313" key="2">
    <source>
        <dbReference type="EMBL" id="QQC60197.1"/>
    </source>
</evidence>